<dbReference type="Pfam" id="PF00010">
    <property type="entry name" value="HLH"/>
    <property type="match status" value="1"/>
</dbReference>
<dbReference type="Gene3D" id="4.10.280.10">
    <property type="entry name" value="Helix-loop-helix DNA-binding domain"/>
    <property type="match status" value="1"/>
</dbReference>
<accession>A0A9P8BN04</accession>
<evidence type="ECO:0000256" key="3">
    <source>
        <dbReference type="SAM" id="Coils"/>
    </source>
</evidence>
<keyword evidence="1" id="KW-0238">DNA-binding</keyword>
<dbReference type="SUPFAM" id="SSF47459">
    <property type="entry name" value="HLH, helix-loop-helix DNA-binding domain"/>
    <property type="match status" value="1"/>
</dbReference>
<sequence length="1148" mass="123086">MAFNFDDTFSLDQPGLELSLNDFSFDPTQANLQQHQQQLQLQQHQQQDQHRELHNMLLQDNGNNSNNNNTTISNGIQAGSINTVPVSSGGFDFHPSALSTDMMVPASASTTPVFQTNPDKIAQSLQQQLQQQQQQQQQQQLFLHQQQQQQLHQQQQQQQQQLQQQLQQQQQQPTQQQQQQQNFHSPHHHHVQQQQQQQAQLVHPIPASQQEQLLTPASSDFYNTDYTQYMSPLGIAPAPDTTDAAAMVITDQFDDDEVFFTPLISPAMTPSHPYSNLPHALSTANEIFSPLTSPALQPHRTSAIDYLSFSGQSFSPLPMQLHQAQSAQQQLQQQLQQLQSQPQVDLSQQQQLQTQQNQQQLQFQQQQSQISQASGSKTPRIDMRSPALNAQQQRPPMKRKTTVERVTNGLTPAVPRSAGPVRVALSKNSPALRPIASPMSPATLRKQQASRPRSSPIAPASPLTMHFPTNRPSPSPLLISTAHPSSQTTQASPSPRLVTNMHQLSMVPSSPLGFVNLSNGPLSPALFALPASSMMPPPRSPMILPSASQNQALNTQRQLSLVQPQHVIAQNQHQLSIHQPISAAQPSPALKPIAENGTVNKSPGSSVAVANPTAGLAASSVSIAPKSALAPVTPASLMNLGAGSGSESTPTSSPKFGVHAKVKTGSNHSSTPTSASGDLPSTPATAATAATAAAEPNSTTSASSSTSSTPTSSSAQKRGTKRQANGDAIGSGILAPSTPRQVPLTPGSSMISPMPPPANGFSLISPALKPTHMAHRGSTSMMVSPRMQPLLVSPSLKPWLPGVSPSEAMARLASKSNYQNILDGDHTALGLSYNTDLHSGIELRRTSHKAAEQKRRDSLKNCFDDLRQMIPNIQEKSPSKVFLLKKSFDYICNLKAEVANRDLELARVRAEHEFMKNAMKAWMVTLPDDSPYKSVSVAPPVTDKDAEGEAKAEETRKVGLLESWTIPEEELKKSISKETDAAARAAEIAEMSALAVEAARTQPGGQSKGGKDSQGDGEDSDEDISTTFKAKKPANNKSVSGSKGSSGASSTANKKSAKGGPSSTPASALSSSTPATAALAESVNGASSIQSKDGDTIMEPLPPAALPLATKKFQPNGTKAKGGKVDEDEDDDDEDDEESEDQEMVDAT</sequence>
<dbReference type="GO" id="GO:0090575">
    <property type="term" value="C:RNA polymerase II transcription regulator complex"/>
    <property type="evidence" value="ECO:0007669"/>
    <property type="project" value="TreeGrafter"/>
</dbReference>
<evidence type="ECO:0000256" key="4">
    <source>
        <dbReference type="SAM" id="MobiDB-lite"/>
    </source>
</evidence>
<dbReference type="PANTHER" id="PTHR10328">
    <property type="entry name" value="PROTEIN MAX MYC-ASSOCIATED FACTOR X"/>
    <property type="match status" value="1"/>
</dbReference>
<feature type="region of interest" description="Disordered" evidence="4">
    <location>
        <begin position="429"/>
        <end position="494"/>
    </location>
</feature>
<dbReference type="SMART" id="SM00353">
    <property type="entry name" value="HLH"/>
    <property type="match status" value="1"/>
</dbReference>
<dbReference type="InterPro" id="IPR036638">
    <property type="entry name" value="HLH_DNA-bd_sf"/>
</dbReference>
<dbReference type="GO" id="GO:0045944">
    <property type="term" value="P:positive regulation of transcription by RNA polymerase II"/>
    <property type="evidence" value="ECO:0007669"/>
    <property type="project" value="TreeGrafter"/>
</dbReference>
<dbReference type="PROSITE" id="PS50888">
    <property type="entry name" value="BHLH"/>
    <property type="match status" value="1"/>
</dbReference>
<feature type="compositionally biased region" description="Low complexity" evidence="4">
    <location>
        <begin position="680"/>
        <end position="715"/>
    </location>
</feature>
<feature type="compositionally biased region" description="Low complexity" evidence="4">
    <location>
        <begin position="645"/>
        <end position="654"/>
    </location>
</feature>
<reference evidence="6" key="1">
    <citation type="submission" date="2021-06" db="EMBL/GenBank/DDBJ databases">
        <title>Genome Sequence of Mortierella hyaline Strain SCG-10, a Cold-Adapted, Nitrate-Reducing Fungus Isolated from Soil in Minnesota, USA.</title>
        <authorList>
            <person name="Aldossari N."/>
        </authorList>
    </citation>
    <scope>NUCLEOTIDE SEQUENCE</scope>
    <source>
        <strain evidence="6">SCG-10</strain>
    </source>
</reference>
<comment type="caution">
    <text evidence="6">The sequence shown here is derived from an EMBL/GenBank/DDBJ whole genome shotgun (WGS) entry which is preliminary data.</text>
</comment>
<feature type="compositionally biased region" description="Low complexity" evidence="4">
    <location>
        <begin position="449"/>
        <end position="462"/>
    </location>
</feature>
<dbReference type="OrthoDB" id="5344169at2759"/>
<dbReference type="GO" id="GO:0003677">
    <property type="term" value="F:DNA binding"/>
    <property type="evidence" value="ECO:0007669"/>
    <property type="project" value="UniProtKB-KW"/>
</dbReference>
<feature type="compositionally biased region" description="Acidic residues" evidence="4">
    <location>
        <begin position="1015"/>
        <end position="1024"/>
    </location>
</feature>
<feature type="compositionally biased region" description="Low complexity" evidence="4">
    <location>
        <begin position="484"/>
        <end position="494"/>
    </location>
</feature>
<feature type="compositionally biased region" description="Low complexity" evidence="4">
    <location>
        <begin position="173"/>
        <end position="184"/>
    </location>
</feature>
<dbReference type="EMBL" id="JAHRHY010000023">
    <property type="protein sequence ID" value="KAG9061628.1"/>
    <property type="molecule type" value="Genomic_DNA"/>
</dbReference>
<feature type="coiled-coil region" evidence="3">
    <location>
        <begin position="144"/>
        <end position="172"/>
    </location>
</feature>
<feature type="compositionally biased region" description="Low complexity" evidence="4">
    <location>
        <begin position="1035"/>
        <end position="1080"/>
    </location>
</feature>
<feature type="region of interest" description="Disordered" evidence="4">
    <location>
        <begin position="365"/>
        <end position="402"/>
    </location>
</feature>
<feature type="compositionally biased region" description="Low complexity" evidence="4">
    <location>
        <begin position="365"/>
        <end position="376"/>
    </location>
</feature>
<feature type="region of interest" description="Disordered" evidence="4">
    <location>
        <begin position="641"/>
        <end position="748"/>
    </location>
</feature>
<dbReference type="PANTHER" id="PTHR10328:SF15">
    <property type="entry name" value="BHLH TRANSCRIPTION FACTOR"/>
    <property type="match status" value="1"/>
</dbReference>
<organism evidence="6 7">
    <name type="scientific">Linnemannia hyalina</name>
    <dbReference type="NCBI Taxonomy" id="64524"/>
    <lineage>
        <taxon>Eukaryota</taxon>
        <taxon>Fungi</taxon>
        <taxon>Fungi incertae sedis</taxon>
        <taxon>Mucoromycota</taxon>
        <taxon>Mortierellomycotina</taxon>
        <taxon>Mortierellomycetes</taxon>
        <taxon>Mortierellales</taxon>
        <taxon>Mortierellaceae</taxon>
        <taxon>Linnemannia</taxon>
    </lineage>
</organism>
<feature type="domain" description="BHLH" evidence="5">
    <location>
        <begin position="843"/>
        <end position="894"/>
    </location>
</feature>
<feature type="compositionally biased region" description="Acidic residues" evidence="4">
    <location>
        <begin position="1126"/>
        <end position="1148"/>
    </location>
</feature>
<dbReference type="Proteomes" id="UP000707451">
    <property type="component" value="Unassembled WGS sequence"/>
</dbReference>
<dbReference type="GO" id="GO:0046983">
    <property type="term" value="F:protein dimerization activity"/>
    <property type="evidence" value="ECO:0007669"/>
    <property type="project" value="InterPro"/>
</dbReference>
<feature type="region of interest" description="Disordered" evidence="4">
    <location>
        <begin position="173"/>
        <end position="202"/>
    </location>
</feature>
<keyword evidence="7" id="KW-1185">Reference proteome</keyword>
<evidence type="ECO:0000256" key="1">
    <source>
        <dbReference type="ARBA" id="ARBA00023125"/>
    </source>
</evidence>
<proteinExistence type="predicted"/>
<dbReference type="CDD" id="cd11405">
    <property type="entry name" value="bHLHzip_MLXIP_like"/>
    <property type="match status" value="1"/>
</dbReference>
<dbReference type="GO" id="GO:0003700">
    <property type="term" value="F:DNA-binding transcription factor activity"/>
    <property type="evidence" value="ECO:0007669"/>
    <property type="project" value="TreeGrafter"/>
</dbReference>
<gene>
    <name evidence="6" type="ORF">KI688_007209</name>
</gene>
<feature type="region of interest" description="Disordered" evidence="4">
    <location>
        <begin position="998"/>
        <end position="1148"/>
    </location>
</feature>
<feature type="compositionally biased region" description="Polar residues" evidence="4">
    <location>
        <begin position="664"/>
        <end position="676"/>
    </location>
</feature>
<evidence type="ECO:0000259" key="5">
    <source>
        <dbReference type="PROSITE" id="PS50888"/>
    </source>
</evidence>
<evidence type="ECO:0000256" key="2">
    <source>
        <dbReference type="ARBA" id="ARBA00023242"/>
    </source>
</evidence>
<dbReference type="AlphaFoldDB" id="A0A9P8BN04"/>
<evidence type="ECO:0000313" key="7">
    <source>
        <dbReference type="Proteomes" id="UP000707451"/>
    </source>
</evidence>
<dbReference type="InterPro" id="IPR011598">
    <property type="entry name" value="bHLH_dom"/>
</dbReference>
<protein>
    <recommendedName>
        <fullName evidence="5">BHLH domain-containing protein</fullName>
    </recommendedName>
</protein>
<keyword evidence="2" id="KW-0539">Nucleus</keyword>
<keyword evidence="3" id="KW-0175">Coiled coil</keyword>
<name>A0A9P8BN04_9FUNG</name>
<feature type="compositionally biased region" description="Low complexity" evidence="4">
    <location>
        <begin position="192"/>
        <end position="202"/>
    </location>
</feature>
<evidence type="ECO:0000313" key="6">
    <source>
        <dbReference type="EMBL" id="KAG9061628.1"/>
    </source>
</evidence>